<dbReference type="Proteomes" id="UP000267164">
    <property type="component" value="Chromosome"/>
</dbReference>
<accession>A0A386ZIT2</accession>
<reference evidence="1 2" key="1">
    <citation type="submission" date="2018-09" db="EMBL/GenBank/DDBJ databases">
        <title>Nocardia yunnanensis sp. nov., an actinomycete isolated from a soil sample.</title>
        <authorList>
            <person name="Zhang J."/>
        </authorList>
    </citation>
    <scope>NUCLEOTIDE SEQUENCE [LARGE SCALE GENOMIC DNA]</scope>
    <source>
        <strain evidence="1 2">CFHS0054</strain>
    </source>
</reference>
<protein>
    <submittedName>
        <fullName evidence="1">Uncharacterized protein</fullName>
    </submittedName>
</protein>
<gene>
    <name evidence="1" type="ORF">D7D52_32895</name>
</gene>
<organism evidence="1 2">
    <name type="scientific">Nocardia yunnanensis</name>
    <dbReference type="NCBI Taxonomy" id="2382165"/>
    <lineage>
        <taxon>Bacteria</taxon>
        <taxon>Bacillati</taxon>
        <taxon>Actinomycetota</taxon>
        <taxon>Actinomycetes</taxon>
        <taxon>Mycobacteriales</taxon>
        <taxon>Nocardiaceae</taxon>
        <taxon>Nocardia</taxon>
    </lineage>
</organism>
<proteinExistence type="predicted"/>
<evidence type="ECO:0000313" key="2">
    <source>
        <dbReference type="Proteomes" id="UP000267164"/>
    </source>
</evidence>
<keyword evidence="2" id="KW-1185">Reference proteome</keyword>
<name>A0A386ZIT2_9NOCA</name>
<dbReference type="AlphaFoldDB" id="A0A386ZIT2"/>
<sequence length="128" mass="14086">MRDIRNIRGVLDEATDRSLSGISDPAGHAVAQRILRTGVQGGDGAEQIGTSIHPHVGAPMHLARIHRSNGPVDPFMGELAKILEPTDVIRIGKARGHARLLMFRTRLIQTSRPPQFFRLHQHPPSTNL</sequence>
<dbReference type="EMBL" id="CP032568">
    <property type="protein sequence ID" value="AYF77822.1"/>
    <property type="molecule type" value="Genomic_DNA"/>
</dbReference>
<dbReference type="KEGG" id="nyu:D7D52_32895"/>
<evidence type="ECO:0000313" key="1">
    <source>
        <dbReference type="EMBL" id="AYF77822.1"/>
    </source>
</evidence>